<proteinExistence type="predicted"/>
<dbReference type="Proteomes" id="UP000289200">
    <property type="component" value="Unassembled WGS sequence"/>
</dbReference>
<feature type="transmembrane region" description="Helical" evidence="1">
    <location>
        <begin position="420"/>
        <end position="443"/>
    </location>
</feature>
<feature type="signal peptide" evidence="2">
    <location>
        <begin position="1"/>
        <end position="19"/>
    </location>
</feature>
<feature type="transmembrane region" description="Helical" evidence="1">
    <location>
        <begin position="140"/>
        <end position="157"/>
    </location>
</feature>
<reference evidence="4" key="1">
    <citation type="submission" date="2018-10" db="EMBL/GenBank/DDBJ databases">
        <authorList>
            <person name="Peiro R."/>
            <person name="Begona"/>
            <person name="Cbmso G."/>
            <person name="Lopez M."/>
            <person name="Gonzalez S."/>
            <person name="Sacristan E."/>
            <person name="Castillo E."/>
        </authorList>
    </citation>
    <scope>NUCLEOTIDE SEQUENCE [LARGE SCALE GENOMIC DNA]</scope>
</reference>
<feature type="transmembrane region" description="Helical" evidence="1">
    <location>
        <begin position="293"/>
        <end position="311"/>
    </location>
</feature>
<feature type="transmembrane region" description="Helical" evidence="1">
    <location>
        <begin position="450"/>
        <end position="469"/>
    </location>
</feature>
<comment type="caution">
    <text evidence="3">The sequence shown here is derived from an EMBL/GenBank/DDBJ whole genome shotgun (WGS) entry which is preliminary data.</text>
</comment>
<feature type="transmembrane region" description="Helical" evidence="1">
    <location>
        <begin position="362"/>
        <end position="382"/>
    </location>
</feature>
<dbReference type="RefSeq" id="WP_129607684.1">
    <property type="nucleotide sequence ID" value="NZ_UWOC01000033.1"/>
</dbReference>
<keyword evidence="1" id="KW-1133">Transmembrane helix</keyword>
<keyword evidence="1" id="KW-0812">Transmembrane</keyword>
<gene>
    <name evidence="3" type="ORF">RHODGE_RHODGE_00579</name>
</gene>
<evidence type="ECO:0000256" key="1">
    <source>
        <dbReference type="SAM" id="Phobius"/>
    </source>
</evidence>
<keyword evidence="4" id="KW-1185">Reference proteome</keyword>
<feature type="transmembrane region" description="Helical" evidence="1">
    <location>
        <begin position="394"/>
        <end position="414"/>
    </location>
</feature>
<name>A0A447CQ37_9BRAD</name>
<dbReference type="PANTHER" id="PTHR38454">
    <property type="entry name" value="INTEGRAL MEMBRANE PROTEIN-RELATED"/>
    <property type="match status" value="1"/>
</dbReference>
<dbReference type="EMBL" id="UWOC01000033">
    <property type="protein sequence ID" value="VCU07293.1"/>
    <property type="molecule type" value="Genomic_DNA"/>
</dbReference>
<feature type="transmembrane region" description="Helical" evidence="1">
    <location>
        <begin position="212"/>
        <end position="232"/>
    </location>
</feature>
<keyword evidence="2" id="KW-0732">Signal</keyword>
<organism evidence="3 4">
    <name type="scientific">Rhodoplanes serenus</name>
    <dbReference type="NCBI Taxonomy" id="200615"/>
    <lineage>
        <taxon>Bacteria</taxon>
        <taxon>Pseudomonadati</taxon>
        <taxon>Pseudomonadota</taxon>
        <taxon>Alphaproteobacteria</taxon>
        <taxon>Hyphomicrobiales</taxon>
        <taxon>Nitrobacteraceae</taxon>
        <taxon>Rhodoplanes</taxon>
    </lineage>
</organism>
<dbReference type="InterPro" id="IPR018580">
    <property type="entry name" value="Uncharacterised_YfhO"/>
</dbReference>
<accession>A0A447CQ37</accession>
<evidence type="ECO:0000313" key="4">
    <source>
        <dbReference type="Proteomes" id="UP000289200"/>
    </source>
</evidence>
<keyword evidence="1" id="KW-0472">Membrane</keyword>
<sequence length="731" mass="75026">MIAAVVAVWGAAVARTVAAGTVVPWDSKNQVYAFFRFLAAAIEAGATPFWNPFHYGGHPSIADPQSLVFAPLFVLWALIDPAPSLRTFDLLVSSHLLAGGLALALIGRRAGWPAAACVLAAAVFMLGGVAAGRLQHTGMIVSYALLPAVLLLVDVALDHRSTAAALAAGVAAALLVLGRNQVALLLCVVVAVAAIVRLVAAPRPGRFLTSRLGVLAVMAMVALGVAVVPMLLTLQFAALSNRPAVTLADALAGSLHPANLATLWAADVFGTHGTYFGPGGPASPDLANTDDSFNYLFVGAVPVLLIAWLGLAGGGVVRRGCRLWAAVAALALVYMLGRYTPVFPLAFAHLPGVDLFRRPVDGAFVLVAALAPLAGALLAAYVRDGLPQNRMLPALLAAAVVTGPAAAAVAFAAASGQAGHAAMALAISAAVTAVAGVVLVAGARTGRRGLAAAVVAAMAAAELVGWNGAFRLNAEPRALYAALEAPDPADAAVLVVVERAVAEAQAAGERPRVEVIGMGGPWQNLAMVRGLEATNGYNPLRIGAYDRLVAPGEENWRFGFRRFPPSFSGFDAPLARALGLSILVLGAPIETMPNLPQVPDAELLLAGPRAWVYRLPGARPRVELRARGSGTTSAEAAIGPGGALGAARLVAWRPDRIEIETAAAEAATLVLHDLFYPGWIAAVDGAPVPIRPADILFRAIDVPAGPHRVVVRFAPLASANLLAALRGLAGH</sequence>
<dbReference type="AlphaFoldDB" id="A0A447CQ37"/>
<feature type="chain" id="PRO_5019363705" description="YfhO family protein" evidence="2">
    <location>
        <begin position="20"/>
        <end position="731"/>
    </location>
</feature>
<evidence type="ECO:0000256" key="2">
    <source>
        <dbReference type="SAM" id="SignalP"/>
    </source>
</evidence>
<feature type="transmembrane region" description="Helical" evidence="1">
    <location>
        <begin position="114"/>
        <end position="134"/>
    </location>
</feature>
<evidence type="ECO:0008006" key="5">
    <source>
        <dbReference type="Google" id="ProtNLM"/>
    </source>
</evidence>
<feature type="transmembrane region" description="Helical" evidence="1">
    <location>
        <begin position="183"/>
        <end position="200"/>
    </location>
</feature>
<dbReference type="PANTHER" id="PTHR38454:SF1">
    <property type="entry name" value="INTEGRAL MEMBRANE PROTEIN"/>
    <property type="match status" value="1"/>
</dbReference>
<evidence type="ECO:0000313" key="3">
    <source>
        <dbReference type="EMBL" id="VCU07293.1"/>
    </source>
</evidence>
<dbReference type="OrthoDB" id="9772884at2"/>
<protein>
    <recommendedName>
        <fullName evidence="5">YfhO family protein</fullName>
    </recommendedName>
</protein>
<feature type="transmembrane region" description="Helical" evidence="1">
    <location>
        <begin position="323"/>
        <end position="342"/>
    </location>
</feature>